<keyword evidence="3" id="KW-1185">Reference proteome</keyword>
<proteinExistence type="predicted"/>
<feature type="region of interest" description="Disordered" evidence="1">
    <location>
        <begin position="40"/>
        <end position="73"/>
    </location>
</feature>
<dbReference type="InParanoid" id="M1DVJ3"/>
<name>M1DVJ3_SOLTU</name>
<reference evidence="3" key="1">
    <citation type="journal article" date="2011" name="Nature">
        <title>Genome sequence and analysis of the tuber crop potato.</title>
        <authorList>
            <consortium name="The Potato Genome Sequencing Consortium"/>
        </authorList>
    </citation>
    <scope>NUCLEOTIDE SEQUENCE [LARGE SCALE GENOMIC DNA]</scope>
    <source>
        <strain evidence="3">cv. DM1-3 516 R44</strain>
    </source>
</reference>
<dbReference type="PaxDb" id="4113-PGSC0003DMT400095080"/>
<evidence type="ECO:0000313" key="2">
    <source>
        <dbReference type="EnsemblPlants" id="PGSC0003DMT400095080"/>
    </source>
</evidence>
<evidence type="ECO:0000313" key="3">
    <source>
        <dbReference type="Proteomes" id="UP000011115"/>
    </source>
</evidence>
<dbReference type="HOGENOM" id="CLU_1689796_0_0_1"/>
<feature type="compositionally biased region" description="Basic and acidic residues" evidence="1">
    <location>
        <begin position="1"/>
        <end position="14"/>
    </location>
</feature>
<protein>
    <submittedName>
        <fullName evidence="2">Uncharacterized protein</fullName>
    </submittedName>
</protein>
<reference evidence="2" key="2">
    <citation type="submission" date="2015-06" db="UniProtKB">
        <authorList>
            <consortium name="EnsemblPlants"/>
        </authorList>
    </citation>
    <scope>IDENTIFICATION</scope>
    <source>
        <strain evidence="2">DM1-3 516 R44</strain>
    </source>
</reference>
<accession>M1DVJ3</accession>
<evidence type="ECO:0000256" key="1">
    <source>
        <dbReference type="SAM" id="MobiDB-lite"/>
    </source>
</evidence>
<dbReference type="Gramene" id="PGSC0003DMT400095080">
    <property type="protein sequence ID" value="PGSC0003DMT400095080"/>
    <property type="gene ID" value="PGSC0003DMG400044651"/>
</dbReference>
<dbReference type="Proteomes" id="UP000011115">
    <property type="component" value="Unassembled WGS sequence"/>
</dbReference>
<feature type="region of interest" description="Disordered" evidence="1">
    <location>
        <begin position="1"/>
        <end position="23"/>
    </location>
</feature>
<sequence>MTVRMSEKKREESGKYPIDINQRQSGQGLLKSLSVKFMEGHMGTSSDGERAKVVPISKESTGKRKDKKGLGQNEVLGPFKDPITWEQIKSAETCQDFNIINIKIAAISMEQSAPVKLVQWKEILQETQRIRNSMEILNEKEGEGGEESVTFRKLLI</sequence>
<dbReference type="AlphaFoldDB" id="M1DVJ3"/>
<dbReference type="EnsemblPlants" id="PGSC0003DMT400095080">
    <property type="protein sequence ID" value="PGSC0003DMT400095080"/>
    <property type="gene ID" value="PGSC0003DMG400044651"/>
</dbReference>
<organism evidence="2 3">
    <name type="scientific">Solanum tuberosum</name>
    <name type="common">Potato</name>
    <dbReference type="NCBI Taxonomy" id="4113"/>
    <lineage>
        <taxon>Eukaryota</taxon>
        <taxon>Viridiplantae</taxon>
        <taxon>Streptophyta</taxon>
        <taxon>Embryophyta</taxon>
        <taxon>Tracheophyta</taxon>
        <taxon>Spermatophyta</taxon>
        <taxon>Magnoliopsida</taxon>
        <taxon>eudicotyledons</taxon>
        <taxon>Gunneridae</taxon>
        <taxon>Pentapetalae</taxon>
        <taxon>asterids</taxon>
        <taxon>lamiids</taxon>
        <taxon>Solanales</taxon>
        <taxon>Solanaceae</taxon>
        <taxon>Solanoideae</taxon>
        <taxon>Solaneae</taxon>
        <taxon>Solanum</taxon>
    </lineage>
</organism>